<evidence type="ECO:0000256" key="4">
    <source>
        <dbReference type="ARBA" id="ARBA00022989"/>
    </source>
</evidence>
<keyword evidence="5 7" id="KW-0472">Membrane</keyword>
<feature type="region of interest" description="Disordered" evidence="6">
    <location>
        <begin position="446"/>
        <end position="465"/>
    </location>
</feature>
<dbReference type="PROSITE" id="PS50850">
    <property type="entry name" value="MFS"/>
    <property type="match status" value="1"/>
</dbReference>
<feature type="transmembrane region" description="Helical" evidence="7">
    <location>
        <begin position="348"/>
        <end position="365"/>
    </location>
</feature>
<feature type="transmembrane region" description="Helical" evidence="7">
    <location>
        <begin position="200"/>
        <end position="220"/>
    </location>
</feature>
<dbReference type="GO" id="GO:0022857">
    <property type="term" value="F:transmembrane transporter activity"/>
    <property type="evidence" value="ECO:0007669"/>
    <property type="project" value="InterPro"/>
</dbReference>
<evidence type="ECO:0000256" key="7">
    <source>
        <dbReference type="SAM" id="Phobius"/>
    </source>
</evidence>
<evidence type="ECO:0000256" key="1">
    <source>
        <dbReference type="ARBA" id="ARBA00004651"/>
    </source>
</evidence>
<dbReference type="AlphaFoldDB" id="A0A411YBP2"/>
<keyword evidence="4 7" id="KW-1133">Transmembrane helix</keyword>
<evidence type="ECO:0000259" key="8">
    <source>
        <dbReference type="PROSITE" id="PS50850"/>
    </source>
</evidence>
<feature type="transmembrane region" description="Helical" evidence="7">
    <location>
        <begin position="386"/>
        <end position="405"/>
    </location>
</feature>
<dbReference type="EMBL" id="CP036402">
    <property type="protein sequence ID" value="QBI18673.1"/>
    <property type="molecule type" value="Genomic_DNA"/>
</dbReference>
<dbReference type="InterPro" id="IPR020846">
    <property type="entry name" value="MFS_dom"/>
</dbReference>
<evidence type="ECO:0000256" key="6">
    <source>
        <dbReference type="SAM" id="MobiDB-lite"/>
    </source>
</evidence>
<dbReference type="Pfam" id="PF07690">
    <property type="entry name" value="MFS_1"/>
    <property type="match status" value="1"/>
</dbReference>
<feature type="transmembrane region" description="Helical" evidence="7">
    <location>
        <begin position="298"/>
        <end position="316"/>
    </location>
</feature>
<dbReference type="PANTHER" id="PTHR43385">
    <property type="entry name" value="RIBOFLAVIN TRANSPORTER RIBJ"/>
    <property type="match status" value="1"/>
</dbReference>
<organism evidence="9 10">
    <name type="scientific">Egibacter rhizosphaerae</name>
    <dbReference type="NCBI Taxonomy" id="1670831"/>
    <lineage>
        <taxon>Bacteria</taxon>
        <taxon>Bacillati</taxon>
        <taxon>Actinomycetota</taxon>
        <taxon>Nitriliruptoria</taxon>
        <taxon>Egibacterales</taxon>
        <taxon>Egibacteraceae</taxon>
        <taxon>Egibacter</taxon>
    </lineage>
</organism>
<feature type="domain" description="Major facilitator superfamily (MFS) profile" evidence="8">
    <location>
        <begin position="44"/>
        <end position="440"/>
    </location>
</feature>
<feature type="transmembrane region" description="Helical" evidence="7">
    <location>
        <begin position="411"/>
        <end position="434"/>
    </location>
</feature>
<name>A0A411YBP2_9ACTN</name>
<evidence type="ECO:0000256" key="2">
    <source>
        <dbReference type="ARBA" id="ARBA00022448"/>
    </source>
</evidence>
<dbReference type="KEGG" id="erz:ER308_03265"/>
<feature type="transmembrane region" description="Helical" evidence="7">
    <location>
        <begin position="258"/>
        <end position="278"/>
    </location>
</feature>
<dbReference type="Proteomes" id="UP000291469">
    <property type="component" value="Chromosome"/>
</dbReference>
<sequence>MRRQARERAEPRVGSRPGRIPEELVLERPRAVLAAVRGFYGWRIVLFAALGLAFTAPGQTVGNSVFIDHFIADLDLTRSQVSGAYLVGTLVGGATMPFVGRWIDRFGVRLVMAFVGAGFALALVGMSAVVGFVSLLIGFTGIRMLGQGALGLVSTTSVSYWFERRRGAALGITVAIGSALMSLAPLALTRVIDVTGWRSAWIVAGVLVGVVVVSTALLGMRDRPEHVGQGMDGDVVDPQTPPSAKTGWARGEAMRTSMFWAVTGAVAAVGLIGTGLQFHQISLLGEQGLTPVEAAANFIPVTIATIAATLLVGALIDRVRPRHLIIACMVLLLGAMLAVPFVSPGVLAVVYALALGTAGGGVRSLEAAVFPRFFGLAHVGAIRGSVMALNVGSTAFGPLALAAGFDLTGSYVPAIGVLAVLPAAVIVAALFAPVPDDALLERIRQRRPTAGSEGAPAESVSQRPD</sequence>
<feature type="transmembrane region" description="Helical" evidence="7">
    <location>
        <begin position="323"/>
        <end position="342"/>
    </location>
</feature>
<feature type="transmembrane region" description="Helical" evidence="7">
    <location>
        <begin position="40"/>
        <end position="62"/>
    </location>
</feature>
<dbReference type="RefSeq" id="WP_131153671.1">
    <property type="nucleotide sequence ID" value="NZ_CP036402.1"/>
</dbReference>
<feature type="transmembrane region" description="Helical" evidence="7">
    <location>
        <begin position="169"/>
        <end position="188"/>
    </location>
</feature>
<dbReference type="InterPro" id="IPR036259">
    <property type="entry name" value="MFS_trans_sf"/>
</dbReference>
<feature type="transmembrane region" description="Helical" evidence="7">
    <location>
        <begin position="110"/>
        <end position="138"/>
    </location>
</feature>
<proteinExistence type="predicted"/>
<dbReference type="GO" id="GO:0005886">
    <property type="term" value="C:plasma membrane"/>
    <property type="evidence" value="ECO:0007669"/>
    <property type="project" value="UniProtKB-SubCell"/>
</dbReference>
<evidence type="ECO:0000313" key="9">
    <source>
        <dbReference type="EMBL" id="QBI18673.1"/>
    </source>
</evidence>
<keyword evidence="3 7" id="KW-0812">Transmembrane</keyword>
<protein>
    <submittedName>
        <fullName evidence="9">MFS transporter</fullName>
    </submittedName>
</protein>
<evidence type="ECO:0000313" key="10">
    <source>
        <dbReference type="Proteomes" id="UP000291469"/>
    </source>
</evidence>
<feature type="transmembrane region" description="Helical" evidence="7">
    <location>
        <begin position="82"/>
        <end position="103"/>
    </location>
</feature>
<dbReference type="PANTHER" id="PTHR43385:SF1">
    <property type="entry name" value="RIBOFLAVIN TRANSPORTER RIBJ"/>
    <property type="match status" value="1"/>
</dbReference>
<feature type="transmembrane region" description="Helical" evidence="7">
    <location>
        <begin position="144"/>
        <end position="162"/>
    </location>
</feature>
<dbReference type="Gene3D" id="1.20.1250.20">
    <property type="entry name" value="MFS general substrate transporter like domains"/>
    <property type="match status" value="2"/>
</dbReference>
<comment type="subcellular location">
    <subcellularLocation>
        <location evidence="1">Cell membrane</location>
        <topology evidence="1">Multi-pass membrane protein</topology>
    </subcellularLocation>
</comment>
<keyword evidence="2" id="KW-0813">Transport</keyword>
<dbReference type="OrthoDB" id="146345at2"/>
<dbReference type="SUPFAM" id="SSF103473">
    <property type="entry name" value="MFS general substrate transporter"/>
    <property type="match status" value="1"/>
</dbReference>
<accession>A0A411YBP2</accession>
<dbReference type="InterPro" id="IPR011701">
    <property type="entry name" value="MFS"/>
</dbReference>
<dbReference type="InterPro" id="IPR052983">
    <property type="entry name" value="MFS_Riboflavin_Transporter"/>
</dbReference>
<evidence type="ECO:0000256" key="5">
    <source>
        <dbReference type="ARBA" id="ARBA00023136"/>
    </source>
</evidence>
<keyword evidence="10" id="KW-1185">Reference proteome</keyword>
<gene>
    <name evidence="9" type="ORF">ER308_03265</name>
</gene>
<reference evidence="9 10" key="1">
    <citation type="submission" date="2019-01" db="EMBL/GenBank/DDBJ databases">
        <title>Egibacter rhizosphaerae EGI 80759T.</title>
        <authorList>
            <person name="Chen D.-D."/>
            <person name="Tian Y."/>
            <person name="Jiao J.-Y."/>
            <person name="Zhang X.-T."/>
            <person name="Zhang Y.-G."/>
            <person name="Zhang Y."/>
            <person name="Xiao M."/>
            <person name="Shu W.-S."/>
            <person name="Li W.-J."/>
        </authorList>
    </citation>
    <scope>NUCLEOTIDE SEQUENCE [LARGE SCALE GENOMIC DNA]</scope>
    <source>
        <strain evidence="9 10">EGI 80759</strain>
    </source>
</reference>
<evidence type="ECO:0000256" key="3">
    <source>
        <dbReference type="ARBA" id="ARBA00022692"/>
    </source>
</evidence>